<reference evidence="1" key="1">
    <citation type="submission" date="2022-03" db="EMBL/GenBank/DDBJ databases">
        <authorList>
            <person name="Lindestad O."/>
        </authorList>
    </citation>
    <scope>NUCLEOTIDE SEQUENCE</scope>
</reference>
<proteinExistence type="predicted"/>
<dbReference type="EMBL" id="CAKXAJ010025123">
    <property type="protein sequence ID" value="CAH2235344.1"/>
    <property type="molecule type" value="Genomic_DNA"/>
</dbReference>
<evidence type="ECO:0000313" key="2">
    <source>
        <dbReference type="Proteomes" id="UP000838756"/>
    </source>
</evidence>
<sequence length="553" mass="63121">DNLDTVGTEEYSVFLKVLLNFMYENVNTDVLPEFCDILFSKGYLIMLPKTQIIRNDPMVRKVSTQVIGEMLKILAAKYLTVKDNDNIDTCKDIHMSTVSNGSLATLEQRIYLEKATDRFVAMLHPDPDIYYTHNPAILFWAFTSCRISNSIRLRVLSQWFKTENTLPEDLIQSAVWELLLNVLIQSKDNTVVTNCMEALNICIERGDETAKEEFSTLIWSMLPEVLSYSLINCNEIETNICYILDVAIAELPSRMDQSVCLKVAVLITTLYSKNTVDAKDVNLKYHFEFVCLKLCLLLLDVSIKQNDDKVLLTYINRTGFLPCVLSATNSSDDKVACTSLQLLTCIIFYFTKNNYKPKLVLELQTDLIIKSLRQDSENERGTSLLQLIHLILSSGPNTPIVLTYDLTEQPSQIQQCKALRALMFRIQLMLCCRDSKNQSSGGWKTLNSIFKHAILYKNDSNLVASLTSQPWTHTLIRFQLTQNITQEFLAFAQNWLNLLKITIKKGKEGTNYHISKYSLIAKTLNMLKNNLNEEESKETSKNVLGIVNEILEL</sequence>
<dbReference type="OrthoDB" id="6925978at2759"/>
<dbReference type="Proteomes" id="UP000838756">
    <property type="component" value="Unassembled WGS sequence"/>
</dbReference>
<gene>
    <name evidence="1" type="primary">jg5913</name>
    <name evidence="1" type="ORF">PAEG_LOCUS13007</name>
</gene>
<evidence type="ECO:0000313" key="1">
    <source>
        <dbReference type="EMBL" id="CAH2235344.1"/>
    </source>
</evidence>
<accession>A0A8S4REP8</accession>
<dbReference type="SUPFAM" id="SSF48371">
    <property type="entry name" value="ARM repeat"/>
    <property type="match status" value="1"/>
</dbReference>
<organism evidence="1 2">
    <name type="scientific">Pararge aegeria aegeria</name>
    <dbReference type="NCBI Taxonomy" id="348720"/>
    <lineage>
        <taxon>Eukaryota</taxon>
        <taxon>Metazoa</taxon>
        <taxon>Ecdysozoa</taxon>
        <taxon>Arthropoda</taxon>
        <taxon>Hexapoda</taxon>
        <taxon>Insecta</taxon>
        <taxon>Pterygota</taxon>
        <taxon>Neoptera</taxon>
        <taxon>Endopterygota</taxon>
        <taxon>Lepidoptera</taxon>
        <taxon>Glossata</taxon>
        <taxon>Ditrysia</taxon>
        <taxon>Papilionoidea</taxon>
        <taxon>Nymphalidae</taxon>
        <taxon>Satyrinae</taxon>
        <taxon>Satyrini</taxon>
        <taxon>Parargina</taxon>
        <taxon>Pararge</taxon>
    </lineage>
</organism>
<name>A0A8S4REP8_9NEOP</name>
<keyword evidence="2" id="KW-1185">Reference proteome</keyword>
<dbReference type="InterPro" id="IPR016024">
    <property type="entry name" value="ARM-type_fold"/>
</dbReference>
<protein>
    <submittedName>
        <fullName evidence="1">Jg5913 protein</fullName>
    </submittedName>
</protein>
<feature type="non-terminal residue" evidence="1">
    <location>
        <position position="1"/>
    </location>
</feature>
<dbReference type="AlphaFoldDB" id="A0A8S4REP8"/>
<comment type="caution">
    <text evidence="1">The sequence shown here is derived from an EMBL/GenBank/DDBJ whole genome shotgun (WGS) entry which is preliminary data.</text>
</comment>